<dbReference type="InterPro" id="IPR045093">
    <property type="entry name" value="Cullin"/>
</dbReference>
<dbReference type="Proteomes" id="UP000320475">
    <property type="component" value="Unassembled WGS sequence"/>
</dbReference>
<protein>
    <recommendedName>
        <fullName evidence="6">Cullin-5</fullName>
    </recommendedName>
</protein>
<dbReference type="GO" id="GO:0031625">
    <property type="term" value="F:ubiquitin protein ligase binding"/>
    <property type="evidence" value="ECO:0007669"/>
    <property type="project" value="InterPro"/>
</dbReference>
<evidence type="ECO:0000256" key="5">
    <source>
        <dbReference type="ARBA" id="ARBA00022843"/>
    </source>
</evidence>
<dbReference type="InterPro" id="IPR036390">
    <property type="entry name" value="WH_DNA-bd_sf"/>
</dbReference>
<evidence type="ECO:0000259" key="9">
    <source>
        <dbReference type="PROSITE" id="PS50069"/>
    </source>
</evidence>
<feature type="domain" description="Cullin family profile" evidence="9">
    <location>
        <begin position="378"/>
        <end position="608"/>
    </location>
</feature>
<dbReference type="PROSITE" id="PS01256">
    <property type="entry name" value="CULLIN_1"/>
    <property type="match status" value="1"/>
</dbReference>
<evidence type="ECO:0000256" key="6">
    <source>
        <dbReference type="ARBA" id="ARBA00040451"/>
    </source>
</evidence>
<dbReference type="Pfam" id="PF26557">
    <property type="entry name" value="Cullin_AB"/>
    <property type="match status" value="1"/>
</dbReference>
<accession>A0A507C8N7</accession>
<evidence type="ECO:0000313" key="12">
    <source>
        <dbReference type="Proteomes" id="UP000317494"/>
    </source>
</evidence>
<reference evidence="12 13" key="1">
    <citation type="journal article" date="2019" name="Sci. Rep.">
        <title>Comparative genomics of chytrid fungi reveal insights into the obligate biotrophic and pathogenic lifestyle of Synchytrium endobioticum.</title>
        <authorList>
            <person name="van de Vossenberg B.T.L.H."/>
            <person name="Warris S."/>
            <person name="Nguyen H.D.T."/>
            <person name="van Gent-Pelzer M.P.E."/>
            <person name="Joly D.L."/>
            <person name="van de Geest H.C."/>
            <person name="Bonants P.J.M."/>
            <person name="Smith D.S."/>
            <person name="Levesque C.A."/>
            <person name="van der Lee T.A.J."/>
        </authorList>
    </citation>
    <scope>NUCLEOTIDE SEQUENCE [LARGE SCALE GENOMIC DNA]</scope>
    <source>
        <strain evidence="11 13">LEV6574</strain>
        <strain evidence="10 12">MB42</strain>
    </source>
</reference>
<dbReference type="SMART" id="SM00182">
    <property type="entry name" value="CULLIN"/>
    <property type="match status" value="1"/>
</dbReference>
<evidence type="ECO:0000256" key="8">
    <source>
        <dbReference type="RuleBase" id="RU003829"/>
    </source>
</evidence>
<gene>
    <name evidence="11" type="ORF">SeLEV6574_g00573</name>
    <name evidence="10" type="ORF">SeMB42_g06778</name>
</gene>
<evidence type="ECO:0000256" key="1">
    <source>
        <dbReference type="ARBA" id="ARBA00004906"/>
    </source>
</evidence>
<dbReference type="InterPro" id="IPR036388">
    <property type="entry name" value="WH-like_DNA-bd_sf"/>
</dbReference>
<keyword evidence="4" id="KW-0833">Ubl conjugation pathway</keyword>
<evidence type="ECO:0000256" key="7">
    <source>
        <dbReference type="PROSITE-ProRule" id="PRU00330"/>
    </source>
</evidence>
<dbReference type="SMART" id="SM00884">
    <property type="entry name" value="Cullin_Nedd8"/>
    <property type="match status" value="1"/>
</dbReference>
<keyword evidence="5" id="KW-0832">Ubl conjugation</keyword>
<dbReference type="InterPro" id="IPR016157">
    <property type="entry name" value="Cullin_CS"/>
</dbReference>
<evidence type="ECO:0000313" key="11">
    <source>
        <dbReference type="EMBL" id="TPX50970.1"/>
    </source>
</evidence>
<proteinExistence type="inferred from homology"/>
<keyword evidence="3" id="KW-1017">Isopeptide bond</keyword>
<dbReference type="VEuPathDB" id="FungiDB:SeMB42_g06778"/>
<dbReference type="Gene3D" id="1.10.10.10">
    <property type="entry name" value="Winged helix-like DNA-binding domain superfamily/Winged helix DNA-binding domain"/>
    <property type="match status" value="1"/>
</dbReference>
<dbReference type="InterPro" id="IPR001373">
    <property type="entry name" value="Cullin_N"/>
</dbReference>
<sequence>MSLRPKKIDFQAVFADFCKELSNMYSFNNVHVSGIDMFQMVYDMCTAAPRSHTEVLFEGISGFLRDHTTSELQKIVQHDDIVAAYATEWEKYSTASRFTNIICEYLNKMSMNAARSSSAKRKRPSIEALAFAIWKDLVVYQIRKCISNRLIRQIVSLIKSDRDGAVVHYEAARKSIDSLVYLGRDTEFPLRIYMEEFETLYLAETRAYYEAESIKLISGNSISAYMHKAHQRLQDEMLRNQRYCDPTSHAKIIQVVEQQYIAAHQQRIHAQFESMVENERAIDCSMAYSLLSRIPNGVDPLLLIFENYIASLGKSMVARLGAAVAKDPREYVESLMDLQTKYVTFANDVFRADAAFVAAVDKAFRTIINDMTANPNARGPEVLAKYCDSILRKNAKTNLTENDLEDRIARVMTLFKYVEDKDVFQKFYSKLLARRLIFETSVSEDAEASVISKLKTVCGVEYTSKLQRMFTDLSLSNDLNAAFKSFVEDNGIFLTVDCNVIVLTAGSWPVSASHIPISLPQELEKSVSTFTSFYNHHHNGRKLTWLHQLARADVRVIGFDKRYELCVSLPQVSILMMMNADKRPTWKDMKEALKMNDTELAKHVKPILDVKLLTSSTPDLEDASVVSIFSGFASKRTKIKLSTLFQVESQQESDATRRAIDEDRAIYLQAAIVRIMKSRKRLAHQRLIQEVLAQVSPRFAPPVAAIKKAIEALLEKGYIERPASQKAHYDYVA</sequence>
<dbReference type="Pfam" id="PF10557">
    <property type="entry name" value="Cullin_Nedd8"/>
    <property type="match status" value="1"/>
</dbReference>
<evidence type="ECO:0000256" key="2">
    <source>
        <dbReference type="ARBA" id="ARBA00006019"/>
    </source>
</evidence>
<evidence type="ECO:0000256" key="4">
    <source>
        <dbReference type="ARBA" id="ARBA00022786"/>
    </source>
</evidence>
<dbReference type="GO" id="GO:0006511">
    <property type="term" value="P:ubiquitin-dependent protein catabolic process"/>
    <property type="evidence" value="ECO:0007669"/>
    <property type="project" value="InterPro"/>
</dbReference>
<evidence type="ECO:0000256" key="3">
    <source>
        <dbReference type="ARBA" id="ARBA00022499"/>
    </source>
</evidence>
<dbReference type="PROSITE" id="PS50069">
    <property type="entry name" value="CULLIN_2"/>
    <property type="match status" value="1"/>
</dbReference>
<dbReference type="Proteomes" id="UP000317494">
    <property type="component" value="Unassembled WGS sequence"/>
</dbReference>
<dbReference type="FunFam" id="1.10.10.10:FF:000014">
    <property type="entry name" value="Cullin 1"/>
    <property type="match status" value="1"/>
</dbReference>
<dbReference type="Gene3D" id="1.20.1310.10">
    <property type="entry name" value="Cullin Repeats"/>
    <property type="match status" value="4"/>
</dbReference>
<dbReference type="EMBL" id="QEAN01000407">
    <property type="protein sequence ID" value="TPX37950.1"/>
    <property type="molecule type" value="Genomic_DNA"/>
</dbReference>
<comment type="caution">
    <text evidence="10">The sequence shown here is derived from an EMBL/GenBank/DDBJ whole genome shotgun (WGS) entry which is preliminary data.</text>
</comment>
<dbReference type="GO" id="GO:0005634">
    <property type="term" value="C:nucleus"/>
    <property type="evidence" value="ECO:0007669"/>
    <property type="project" value="UniProtKB-ARBA"/>
</dbReference>
<dbReference type="InterPro" id="IPR016159">
    <property type="entry name" value="Cullin_repeat-like_dom_sf"/>
</dbReference>
<dbReference type="STRING" id="286115.A0A507C8N7"/>
<evidence type="ECO:0000313" key="13">
    <source>
        <dbReference type="Proteomes" id="UP000320475"/>
    </source>
</evidence>
<dbReference type="OrthoDB" id="27073at2759"/>
<organism evidence="10 12">
    <name type="scientific">Synchytrium endobioticum</name>
    <dbReference type="NCBI Taxonomy" id="286115"/>
    <lineage>
        <taxon>Eukaryota</taxon>
        <taxon>Fungi</taxon>
        <taxon>Fungi incertae sedis</taxon>
        <taxon>Chytridiomycota</taxon>
        <taxon>Chytridiomycota incertae sedis</taxon>
        <taxon>Chytridiomycetes</taxon>
        <taxon>Synchytriales</taxon>
        <taxon>Synchytriaceae</taxon>
        <taxon>Synchytrium</taxon>
    </lineage>
</organism>
<dbReference type="InterPro" id="IPR016158">
    <property type="entry name" value="Cullin_homology"/>
</dbReference>
<dbReference type="Pfam" id="PF00888">
    <property type="entry name" value="Cullin"/>
    <property type="match status" value="1"/>
</dbReference>
<comment type="pathway">
    <text evidence="1">Protein modification; protein ubiquitination.</text>
</comment>
<dbReference type="SUPFAM" id="SSF74788">
    <property type="entry name" value="Cullin repeat-like"/>
    <property type="match status" value="1"/>
</dbReference>
<dbReference type="InterPro" id="IPR059120">
    <property type="entry name" value="Cullin-like_AB"/>
</dbReference>
<dbReference type="SUPFAM" id="SSF75632">
    <property type="entry name" value="Cullin homology domain"/>
    <property type="match status" value="1"/>
</dbReference>
<dbReference type="FunFam" id="1.20.1310.10:FF:000014">
    <property type="entry name" value="Cullin 5"/>
    <property type="match status" value="1"/>
</dbReference>
<keyword evidence="12" id="KW-1185">Reference proteome</keyword>
<dbReference type="FunFam" id="1.20.1310.10:FF:000012">
    <property type="entry name" value="Cullin 2"/>
    <property type="match status" value="1"/>
</dbReference>
<dbReference type="PANTHER" id="PTHR11932">
    <property type="entry name" value="CULLIN"/>
    <property type="match status" value="1"/>
</dbReference>
<name>A0A507C8N7_9FUNG</name>
<dbReference type="GO" id="GO:0031461">
    <property type="term" value="C:cullin-RING ubiquitin ligase complex"/>
    <property type="evidence" value="ECO:0007669"/>
    <property type="project" value="InterPro"/>
</dbReference>
<dbReference type="AlphaFoldDB" id="A0A507C8N7"/>
<dbReference type="InterPro" id="IPR036317">
    <property type="entry name" value="Cullin_homology_sf"/>
</dbReference>
<comment type="similarity">
    <text evidence="2 7 8">Belongs to the cullin family.</text>
</comment>
<evidence type="ECO:0000313" key="10">
    <source>
        <dbReference type="EMBL" id="TPX37950.1"/>
    </source>
</evidence>
<dbReference type="EMBL" id="QEAM01000010">
    <property type="protein sequence ID" value="TPX50970.1"/>
    <property type="molecule type" value="Genomic_DNA"/>
</dbReference>
<dbReference type="SUPFAM" id="SSF46785">
    <property type="entry name" value="Winged helix' DNA-binding domain"/>
    <property type="match status" value="1"/>
</dbReference>
<dbReference type="Gene3D" id="3.30.230.130">
    <property type="entry name" value="Cullin, Chain C, Domain 2"/>
    <property type="match status" value="1"/>
</dbReference>
<dbReference type="InterPro" id="IPR019559">
    <property type="entry name" value="Cullin_neddylation_domain"/>
</dbReference>